<sequence length="130" mass="15009">LNPPAFNPWMRPPGFGAPYHPRPPAQSQSAPAPRAPWPPKSRDEAMSYQAYRIRNNRHSQGTKDRLREFCKTHRFSIDVETVLSMLDESMCEYMLNDRMLIANMEKSSNPHQVLLDDLTRKRDPSVATIM</sequence>
<organism evidence="2 3">
    <name type="scientific">Symbiodinium pilosum</name>
    <name type="common">Dinoflagellate</name>
    <dbReference type="NCBI Taxonomy" id="2952"/>
    <lineage>
        <taxon>Eukaryota</taxon>
        <taxon>Sar</taxon>
        <taxon>Alveolata</taxon>
        <taxon>Dinophyceae</taxon>
        <taxon>Suessiales</taxon>
        <taxon>Symbiodiniaceae</taxon>
        <taxon>Symbiodinium</taxon>
    </lineage>
</organism>
<protein>
    <submittedName>
        <fullName evidence="2">Uncharacterized protein</fullName>
    </submittedName>
</protein>
<evidence type="ECO:0000313" key="2">
    <source>
        <dbReference type="EMBL" id="CAE7355042.1"/>
    </source>
</evidence>
<feature type="region of interest" description="Disordered" evidence="1">
    <location>
        <begin position="1"/>
        <end position="46"/>
    </location>
</feature>
<reference evidence="2" key="1">
    <citation type="submission" date="2021-02" db="EMBL/GenBank/DDBJ databases">
        <authorList>
            <person name="Dougan E. K."/>
            <person name="Rhodes N."/>
            <person name="Thang M."/>
            <person name="Chan C."/>
        </authorList>
    </citation>
    <scope>NUCLEOTIDE SEQUENCE</scope>
</reference>
<feature type="non-terminal residue" evidence="2">
    <location>
        <position position="1"/>
    </location>
</feature>
<gene>
    <name evidence="2" type="ORF">SPIL2461_LOCUS8438</name>
</gene>
<comment type="caution">
    <text evidence="2">The sequence shown here is derived from an EMBL/GenBank/DDBJ whole genome shotgun (WGS) entry which is preliminary data.</text>
</comment>
<evidence type="ECO:0000256" key="1">
    <source>
        <dbReference type="SAM" id="MobiDB-lite"/>
    </source>
</evidence>
<dbReference type="AlphaFoldDB" id="A0A812PPF0"/>
<dbReference type="Proteomes" id="UP000649617">
    <property type="component" value="Unassembled WGS sequence"/>
</dbReference>
<feature type="non-terminal residue" evidence="2">
    <location>
        <position position="130"/>
    </location>
</feature>
<proteinExistence type="predicted"/>
<accession>A0A812PPF0</accession>
<name>A0A812PPF0_SYMPI</name>
<dbReference type="EMBL" id="CAJNIZ010013869">
    <property type="protein sequence ID" value="CAE7355042.1"/>
    <property type="molecule type" value="Genomic_DNA"/>
</dbReference>
<keyword evidence="3" id="KW-1185">Reference proteome</keyword>
<evidence type="ECO:0000313" key="3">
    <source>
        <dbReference type="Proteomes" id="UP000649617"/>
    </source>
</evidence>